<proteinExistence type="predicted"/>
<dbReference type="EC" id="1.4.3.19" evidence="3"/>
<evidence type="ECO:0000259" key="2">
    <source>
        <dbReference type="Pfam" id="PF01266"/>
    </source>
</evidence>
<dbReference type="Gene3D" id="3.50.50.60">
    <property type="entry name" value="FAD/NAD(P)-binding domain"/>
    <property type="match status" value="1"/>
</dbReference>
<dbReference type="InterPro" id="IPR036188">
    <property type="entry name" value="FAD/NAD-bd_sf"/>
</dbReference>
<dbReference type="EMBL" id="CP053452">
    <property type="protein sequence ID" value="QJW99237.1"/>
    <property type="molecule type" value="Genomic_DNA"/>
</dbReference>
<dbReference type="Pfam" id="PF01266">
    <property type="entry name" value="DAO"/>
    <property type="match status" value="1"/>
</dbReference>
<dbReference type="SUPFAM" id="SSF51905">
    <property type="entry name" value="FAD/NAD(P)-binding domain"/>
    <property type="match status" value="1"/>
</dbReference>
<keyword evidence="1 3" id="KW-0560">Oxidoreductase</keyword>
<organism evidence="3 4">
    <name type="scientific">Frigoriglobus tundricola</name>
    <dbReference type="NCBI Taxonomy" id="2774151"/>
    <lineage>
        <taxon>Bacteria</taxon>
        <taxon>Pseudomonadati</taxon>
        <taxon>Planctomycetota</taxon>
        <taxon>Planctomycetia</taxon>
        <taxon>Gemmatales</taxon>
        <taxon>Gemmataceae</taxon>
        <taxon>Frigoriglobus</taxon>
    </lineage>
</organism>
<dbReference type="GO" id="GO:0005737">
    <property type="term" value="C:cytoplasm"/>
    <property type="evidence" value="ECO:0007669"/>
    <property type="project" value="TreeGrafter"/>
</dbReference>
<dbReference type="InterPro" id="IPR006076">
    <property type="entry name" value="FAD-dep_OxRdtase"/>
</dbReference>
<name>A0A6M5YYM9_9BACT</name>
<evidence type="ECO:0000256" key="1">
    <source>
        <dbReference type="ARBA" id="ARBA00023002"/>
    </source>
</evidence>
<dbReference type="SUPFAM" id="SSF54373">
    <property type="entry name" value="FAD-linked reductases, C-terminal domain"/>
    <property type="match status" value="1"/>
</dbReference>
<protein>
    <submittedName>
        <fullName evidence="3">Glycine oxidase ThiO</fullName>
        <ecNumber evidence="3">1.4.3.19</ecNumber>
    </submittedName>
</protein>
<evidence type="ECO:0000313" key="4">
    <source>
        <dbReference type="Proteomes" id="UP000503447"/>
    </source>
</evidence>
<feature type="domain" description="FAD dependent oxidoreductase" evidence="2">
    <location>
        <begin position="6"/>
        <end position="345"/>
    </location>
</feature>
<gene>
    <name evidence="3" type="ORF">FTUN_6839</name>
</gene>
<dbReference type="PANTHER" id="PTHR13847:SF289">
    <property type="entry name" value="GLYCINE OXIDASE"/>
    <property type="match status" value="1"/>
</dbReference>
<accession>A0A6M5YYM9</accession>
<keyword evidence="4" id="KW-1185">Reference proteome</keyword>
<dbReference type="KEGG" id="ftj:FTUN_6839"/>
<dbReference type="Proteomes" id="UP000503447">
    <property type="component" value="Chromosome"/>
</dbReference>
<dbReference type="Gene3D" id="3.30.9.10">
    <property type="entry name" value="D-Amino Acid Oxidase, subunit A, domain 2"/>
    <property type="match status" value="1"/>
</dbReference>
<dbReference type="GO" id="GO:0043799">
    <property type="term" value="F:glycine oxidase activity"/>
    <property type="evidence" value="ECO:0007669"/>
    <property type="project" value="UniProtKB-EC"/>
</dbReference>
<evidence type="ECO:0000313" key="3">
    <source>
        <dbReference type="EMBL" id="QJW99237.1"/>
    </source>
</evidence>
<dbReference type="PANTHER" id="PTHR13847">
    <property type="entry name" value="SARCOSINE DEHYDROGENASE-RELATED"/>
    <property type="match status" value="1"/>
</dbReference>
<reference evidence="4" key="1">
    <citation type="submission" date="2020-05" db="EMBL/GenBank/DDBJ databases">
        <title>Frigoriglobus tundricola gen. nov., sp. nov., a psychrotolerant cellulolytic planctomycete of the family Gemmataceae with two divergent copies of 16S rRNA gene.</title>
        <authorList>
            <person name="Kulichevskaya I.S."/>
            <person name="Ivanova A.A."/>
            <person name="Naumoff D.G."/>
            <person name="Beletsky A.V."/>
            <person name="Rijpstra W.I.C."/>
            <person name="Sinninghe Damste J.S."/>
            <person name="Mardanov A.V."/>
            <person name="Ravin N.V."/>
            <person name="Dedysh S.N."/>
        </authorList>
    </citation>
    <scope>NUCLEOTIDE SEQUENCE [LARGE SCALE GENOMIC DNA]</scope>
    <source>
        <strain evidence="4">PL17</strain>
    </source>
</reference>
<sequence>MAQHPDVAIIGGGIIGLTSAYFLAKTGVSVAVYDRGAFGTEASWAGAGILPPGNPARAATPADALRGIGSERFPALSQELRDLTGIDNGYRRCGGIDFLAPEDADVTSVWAAEGIAFEPLSLSEAKRLEPLGAVEGEAHLLPDCAQVRNPWHLRALLAACERSGVRLHSSASAEAWEFDGARARALRTAAGERVTANRFLLTAGAWSEALLRPLGHRPGLHPVRGQIAVLRGNGPARVLLLGKRYLVPRGDGLTLIGSTEEPEAGFEKRTTPEGIADLLSFAGRTVPGLAGATLETSWAGLRPGSPDGLPFIGAVPGWDNVFVAAGHFRAGVQLSIGTAQAVTELLTGAPTCVPLETFALDRKPDRNVKSAFRS</sequence>
<dbReference type="AlphaFoldDB" id="A0A6M5YYM9"/>
<dbReference type="RefSeq" id="WP_171474237.1">
    <property type="nucleotide sequence ID" value="NZ_CP053452.2"/>
</dbReference>